<dbReference type="EMBL" id="QPJS01000001">
    <property type="protein sequence ID" value="RCX05344.1"/>
    <property type="molecule type" value="Genomic_DNA"/>
</dbReference>
<evidence type="ECO:0000313" key="2">
    <source>
        <dbReference type="Proteomes" id="UP000253517"/>
    </source>
</evidence>
<protein>
    <submittedName>
        <fullName evidence="1">Uncharacterized protein</fullName>
    </submittedName>
</protein>
<keyword evidence="2" id="KW-1185">Reference proteome</keyword>
<reference evidence="1 2" key="1">
    <citation type="submission" date="2018-07" db="EMBL/GenBank/DDBJ databases">
        <title>Genomic Encyclopedia of Type Strains, Phase IV (KMG-IV): sequencing the most valuable type-strain genomes for metagenomic binning, comparative biology and taxonomic classification.</title>
        <authorList>
            <person name="Goeker M."/>
        </authorList>
    </citation>
    <scope>NUCLEOTIDE SEQUENCE [LARGE SCALE GENOMIC DNA]</scope>
    <source>
        <strain evidence="1 2">DSM 21410</strain>
    </source>
</reference>
<organism evidence="1 2">
    <name type="scientific">Schleiferia thermophila</name>
    <dbReference type="NCBI Taxonomy" id="884107"/>
    <lineage>
        <taxon>Bacteria</taxon>
        <taxon>Pseudomonadati</taxon>
        <taxon>Bacteroidota</taxon>
        <taxon>Flavobacteriia</taxon>
        <taxon>Flavobacteriales</taxon>
        <taxon>Schleiferiaceae</taxon>
        <taxon>Schleiferia</taxon>
    </lineage>
</organism>
<comment type="caution">
    <text evidence="1">The sequence shown here is derived from an EMBL/GenBank/DDBJ whole genome shotgun (WGS) entry which is preliminary data.</text>
</comment>
<name>A0A369AD42_9FLAO</name>
<dbReference type="Proteomes" id="UP000253517">
    <property type="component" value="Unassembled WGS sequence"/>
</dbReference>
<sequence length="194" mass="22050">MRHSPARSFFVFGRLPRPLPLAAGGRSAASIHLADRVWHMGCGGLLPLRLLARVPHTRLLRLISAYALAQNHVPTQKSPKPYCKAPNALPMLQHIEKPHFSKPEKTRNPSRPITLPVNDLSIFSTLPSILHPIRYHSQFPLKSLETTIRTESSASSKKYFQLLRRVLKPHQNPSLHFKYQPLHPPTARNEFTTF</sequence>
<evidence type="ECO:0000313" key="1">
    <source>
        <dbReference type="EMBL" id="RCX05344.1"/>
    </source>
</evidence>
<accession>A0A369AD42</accession>
<gene>
    <name evidence="1" type="ORF">DES35_101629</name>
</gene>
<proteinExistence type="predicted"/>
<dbReference type="AlphaFoldDB" id="A0A369AD42"/>